<evidence type="ECO:0000313" key="5">
    <source>
        <dbReference type="Proteomes" id="UP000663836"/>
    </source>
</evidence>
<evidence type="ECO:0000313" key="4">
    <source>
        <dbReference type="EMBL" id="CAF3883997.1"/>
    </source>
</evidence>
<feature type="coiled-coil region" evidence="1">
    <location>
        <begin position="348"/>
        <end position="416"/>
    </location>
</feature>
<accession>A0A819GM67</accession>
<feature type="domain" description="DUF4795" evidence="3">
    <location>
        <begin position="531"/>
        <end position="735"/>
    </location>
</feature>
<evidence type="ECO:0000256" key="1">
    <source>
        <dbReference type="SAM" id="Coils"/>
    </source>
</evidence>
<dbReference type="EMBL" id="CAJOBD010002463">
    <property type="protein sequence ID" value="CAF3883997.1"/>
    <property type="molecule type" value="Genomic_DNA"/>
</dbReference>
<dbReference type="PANTHER" id="PTHR47080">
    <property type="entry name" value="CHROMOSOME 16 OPEN READING FRAME 96"/>
    <property type="match status" value="1"/>
</dbReference>
<feature type="coiled-coil region" evidence="1">
    <location>
        <begin position="531"/>
        <end position="558"/>
    </location>
</feature>
<keyword evidence="1" id="KW-0175">Coiled coil</keyword>
<proteinExistence type="predicted"/>
<feature type="region of interest" description="Disordered" evidence="2">
    <location>
        <begin position="834"/>
        <end position="887"/>
    </location>
</feature>
<feature type="region of interest" description="Disordered" evidence="2">
    <location>
        <begin position="305"/>
        <end position="341"/>
    </location>
</feature>
<comment type="caution">
    <text evidence="4">The sequence shown here is derived from an EMBL/GenBank/DDBJ whole genome shotgun (WGS) entry which is preliminary data.</text>
</comment>
<dbReference type="Proteomes" id="UP000663836">
    <property type="component" value="Unassembled WGS sequence"/>
</dbReference>
<organism evidence="4 5">
    <name type="scientific">Rotaria sordida</name>
    <dbReference type="NCBI Taxonomy" id="392033"/>
    <lineage>
        <taxon>Eukaryota</taxon>
        <taxon>Metazoa</taxon>
        <taxon>Spiralia</taxon>
        <taxon>Gnathifera</taxon>
        <taxon>Rotifera</taxon>
        <taxon>Eurotatoria</taxon>
        <taxon>Bdelloidea</taxon>
        <taxon>Philodinida</taxon>
        <taxon>Philodinidae</taxon>
        <taxon>Rotaria</taxon>
    </lineage>
</organism>
<evidence type="ECO:0000256" key="2">
    <source>
        <dbReference type="SAM" id="MobiDB-lite"/>
    </source>
</evidence>
<feature type="coiled-coil region" evidence="1">
    <location>
        <begin position="176"/>
        <end position="268"/>
    </location>
</feature>
<protein>
    <recommendedName>
        <fullName evidence="3">DUF4795 domain-containing protein</fullName>
    </recommendedName>
</protein>
<sequence>MADILSLEQLVHLSLGDPEAGAVNFNVLKTLLLQMLKAMNLYNYKPTMSDDDQRTLKEALSTSTTTTTTTTILPKQHVTFEEHEPLISENENEANRKAQRRIRDRSSDRLNALEEKVFRFESQLNALNQIPSNSELIDRTKQMPKKTLDHDEQVKTTSRHGPILEIWQYTQMEKRIESAENGITRLASLLQDLLSEMNDLKESNETIKQTTDELKKQQDELQHIVDMLNQEKNDWAKKSDIEDLDEKIRNLQNLLSSLRDRLNDLPKENNNIISIPDLTGFVTWDRLEDALKGIRESLEKSSHDAAAALASTRETRQPIQTVERQSQTSAKRKDSPSTVISNIPSNSLAEILEKLGTLNNRHEQLRALVETLEQKKLNREEFEAFKNQLNNLFDRLAALERNIDDLQSQRTNFMSNINIVQERLIFLVSTCVQYLNITNYYLSTNWKILGVHLRYIFYQIRTFNEPNIRQLLLREFQSIKDLFELIIEILFTTKWTNNKYNIDSDTSIPIPVREIIKEVPSQTRTDYSGDMSDFRTVLQRLREELDRLKQLIQDLINKGNLTAQDIDALKKLIQQLEQTKADKTYVDNELDKKADRRDIENRVLKKDFNTTCGELSQNINDCLQKFIVHDDTQKHDLQKMNHDIDGKLDRAELDALRDYMEKQLKKLKRLAKEQQQTQQPHVHVMSEDEAAGLRKQLIRFHCISCDRPIDVQPHAQQPSLPVNQAMRPIQSPRPYTTYELDQIRQFQKSQQLANEFSGGITDVYATVRQCGGSHTTTLPFKRQTKAQLAVPEETLLARNEVDIKGHDGVIYKGRIDVDKLPTVDIHKKNSVVLRSSFPPSKSRTDSHSTPAHYQHQHELSGNDHERNEISPVVPNFEPILPREESFT</sequence>
<gene>
    <name evidence="4" type="ORF">JBS370_LOCUS19998</name>
</gene>
<feature type="region of interest" description="Disordered" evidence="2">
    <location>
        <begin position="84"/>
        <end position="103"/>
    </location>
</feature>
<feature type="compositionally biased region" description="Polar residues" evidence="2">
    <location>
        <begin position="837"/>
        <end position="851"/>
    </location>
</feature>
<dbReference type="InterPro" id="IPR032013">
    <property type="entry name" value="DUF4795"/>
</dbReference>
<reference evidence="4" key="1">
    <citation type="submission" date="2021-02" db="EMBL/GenBank/DDBJ databases">
        <authorList>
            <person name="Nowell W R."/>
        </authorList>
    </citation>
    <scope>NUCLEOTIDE SEQUENCE</scope>
</reference>
<dbReference type="Pfam" id="PF16043">
    <property type="entry name" value="DUF4795"/>
    <property type="match status" value="1"/>
</dbReference>
<feature type="coiled-coil region" evidence="1">
    <location>
        <begin position="650"/>
        <end position="677"/>
    </location>
</feature>
<feature type="compositionally biased region" description="Polar residues" evidence="2">
    <location>
        <begin position="317"/>
        <end position="329"/>
    </location>
</feature>
<dbReference type="AlphaFoldDB" id="A0A819GM67"/>
<name>A0A819GM67_9BILA</name>
<evidence type="ECO:0000259" key="3">
    <source>
        <dbReference type="Pfam" id="PF16043"/>
    </source>
</evidence>
<dbReference type="PANTHER" id="PTHR47080:SF2">
    <property type="entry name" value="GLUTAMINE-RICH PROTEIN 2"/>
    <property type="match status" value="1"/>
</dbReference>
<feature type="compositionally biased region" description="Basic and acidic residues" evidence="2">
    <location>
        <begin position="855"/>
        <end position="868"/>
    </location>
</feature>